<name>A0ACB9Q8K9_BAUVA</name>
<evidence type="ECO:0000313" key="2">
    <source>
        <dbReference type="Proteomes" id="UP000828941"/>
    </source>
</evidence>
<reference evidence="1 2" key="1">
    <citation type="journal article" date="2022" name="DNA Res.">
        <title>Chromosomal-level genome assembly of the orchid tree Bauhinia variegata (Leguminosae; Cercidoideae) supports the allotetraploid origin hypothesis of Bauhinia.</title>
        <authorList>
            <person name="Zhong Y."/>
            <person name="Chen Y."/>
            <person name="Zheng D."/>
            <person name="Pang J."/>
            <person name="Liu Y."/>
            <person name="Luo S."/>
            <person name="Meng S."/>
            <person name="Qian L."/>
            <person name="Wei D."/>
            <person name="Dai S."/>
            <person name="Zhou R."/>
        </authorList>
    </citation>
    <scope>NUCLEOTIDE SEQUENCE [LARGE SCALE GENOMIC DNA]</scope>
    <source>
        <strain evidence="1">BV-YZ2020</strain>
    </source>
</reference>
<protein>
    <submittedName>
        <fullName evidence="1">Uncharacterized protein</fullName>
    </submittedName>
</protein>
<accession>A0ACB9Q8K9</accession>
<dbReference type="Proteomes" id="UP000828941">
    <property type="component" value="Chromosome 1"/>
</dbReference>
<evidence type="ECO:0000313" key="1">
    <source>
        <dbReference type="EMBL" id="KAI4356357.1"/>
    </source>
</evidence>
<organism evidence="1 2">
    <name type="scientific">Bauhinia variegata</name>
    <name type="common">Purple orchid tree</name>
    <name type="synonym">Phanera variegata</name>
    <dbReference type="NCBI Taxonomy" id="167791"/>
    <lineage>
        <taxon>Eukaryota</taxon>
        <taxon>Viridiplantae</taxon>
        <taxon>Streptophyta</taxon>
        <taxon>Embryophyta</taxon>
        <taxon>Tracheophyta</taxon>
        <taxon>Spermatophyta</taxon>
        <taxon>Magnoliopsida</taxon>
        <taxon>eudicotyledons</taxon>
        <taxon>Gunneridae</taxon>
        <taxon>Pentapetalae</taxon>
        <taxon>rosids</taxon>
        <taxon>fabids</taxon>
        <taxon>Fabales</taxon>
        <taxon>Fabaceae</taxon>
        <taxon>Cercidoideae</taxon>
        <taxon>Cercideae</taxon>
        <taxon>Bauhiniinae</taxon>
        <taxon>Bauhinia</taxon>
    </lineage>
</organism>
<dbReference type="EMBL" id="CM039426">
    <property type="protein sequence ID" value="KAI4356357.1"/>
    <property type="molecule type" value="Genomic_DNA"/>
</dbReference>
<gene>
    <name evidence="1" type="ORF">L6164_000386</name>
</gene>
<comment type="caution">
    <text evidence="1">The sequence shown here is derived from an EMBL/GenBank/DDBJ whole genome shotgun (WGS) entry which is preliminary data.</text>
</comment>
<proteinExistence type="predicted"/>
<keyword evidence="2" id="KW-1185">Reference proteome</keyword>
<sequence>MPSLLATTRRCLPIILAFLGNVVGLHLLGRNPDFKQLFGAKEQEWLVNAIWSAARHLVSFLLICNLLFGSQIIDSNIERQRNDRSPDDIDTTGDQSAATSKTSDLQASQIEPSGRSALNQLIEVSEIALKIYGDRTSEGLIGEDGSNEGHIRQGSWDFNEHHWDIGPPRICFDTSSSSGDSEEGGEKDVPRVSKCVVKEVFVERTSATDDRVGKIEESEFPCQKISHEEHGNYMRSVDHMEIGGGFESGAYEKDHITDEKLRP</sequence>